<evidence type="ECO:0000256" key="2">
    <source>
        <dbReference type="SAM" id="Phobius"/>
    </source>
</evidence>
<evidence type="ECO:0000256" key="1">
    <source>
        <dbReference type="SAM" id="MobiDB-lite"/>
    </source>
</evidence>
<feature type="transmembrane region" description="Helical" evidence="2">
    <location>
        <begin position="97"/>
        <end position="116"/>
    </location>
</feature>
<dbReference type="AlphaFoldDB" id="A0A382AI16"/>
<evidence type="ECO:0000313" key="4">
    <source>
        <dbReference type="EMBL" id="SVB00931.1"/>
    </source>
</evidence>
<keyword evidence="2" id="KW-0812">Transmembrane</keyword>
<accession>A0A382AI16</accession>
<reference evidence="4" key="1">
    <citation type="submission" date="2018-05" db="EMBL/GenBank/DDBJ databases">
        <authorList>
            <person name="Lanie J.A."/>
            <person name="Ng W.-L."/>
            <person name="Kazmierczak K.M."/>
            <person name="Andrzejewski T.M."/>
            <person name="Davidsen T.M."/>
            <person name="Wayne K.J."/>
            <person name="Tettelin H."/>
            <person name="Glass J.I."/>
            <person name="Rusch D."/>
            <person name="Podicherti R."/>
            <person name="Tsui H.-C.T."/>
            <person name="Winkler M.E."/>
        </authorList>
    </citation>
    <scope>NUCLEOTIDE SEQUENCE</scope>
</reference>
<feature type="transmembrane region" description="Helical" evidence="2">
    <location>
        <begin position="128"/>
        <end position="145"/>
    </location>
</feature>
<dbReference type="InterPro" id="IPR005182">
    <property type="entry name" value="YdbS-like_PH"/>
</dbReference>
<dbReference type="EMBL" id="UINC01025407">
    <property type="protein sequence ID" value="SVB00931.1"/>
    <property type="molecule type" value="Genomic_DNA"/>
</dbReference>
<feature type="region of interest" description="Disordered" evidence="1">
    <location>
        <begin position="237"/>
        <end position="256"/>
    </location>
</feature>
<feature type="domain" description="YdbS-like PH" evidence="3">
    <location>
        <begin position="150"/>
        <end position="208"/>
    </location>
</feature>
<keyword evidence="2" id="KW-0472">Membrane</keyword>
<protein>
    <recommendedName>
        <fullName evidence="3">YdbS-like PH domain-containing protein</fullName>
    </recommendedName>
</protein>
<evidence type="ECO:0000259" key="3">
    <source>
        <dbReference type="Pfam" id="PF03703"/>
    </source>
</evidence>
<proteinExistence type="predicted"/>
<sequence>MARFSLMRDEEMKLKLQPHPLSFLHLYLIFLLLLVWAFVIYRFFSQNWFSRVPFYDFLIGIPVVNEVVAAAIIWALALLVIGFAARYLFLENGGRDIFRLYGGLALFGIGAMILHLRTEGDTMAFGRWFIPLLTLLVGGGGMVLVNQYRRSFTYYLTDIRIAMHKDFLGISKEDRQVRYNHIEDIKLKQSLFGRIFGFGTVVPVTGSGLGTGTDEVMMIGAVGGEAKGFGAGIAGGSRRSARHASDDPRDTLYGVPDPERVRDLIAQNIQDDTGVEHLKRIEELLGKD</sequence>
<dbReference type="Pfam" id="PF03703">
    <property type="entry name" value="bPH_2"/>
    <property type="match status" value="1"/>
</dbReference>
<gene>
    <name evidence="4" type="ORF">METZ01_LOCUS153785</name>
</gene>
<feature type="transmembrane region" description="Helical" evidence="2">
    <location>
        <begin position="64"/>
        <end position="85"/>
    </location>
</feature>
<keyword evidence="2" id="KW-1133">Transmembrane helix</keyword>
<feature type="transmembrane region" description="Helical" evidence="2">
    <location>
        <begin position="21"/>
        <end position="44"/>
    </location>
</feature>
<organism evidence="4">
    <name type="scientific">marine metagenome</name>
    <dbReference type="NCBI Taxonomy" id="408172"/>
    <lineage>
        <taxon>unclassified sequences</taxon>
        <taxon>metagenomes</taxon>
        <taxon>ecological metagenomes</taxon>
    </lineage>
</organism>
<name>A0A382AI16_9ZZZZ</name>